<dbReference type="EMBL" id="JADFTZ010000018">
    <property type="protein sequence ID" value="MBE9577580.1"/>
    <property type="molecule type" value="Genomic_DNA"/>
</dbReference>
<dbReference type="Proteomes" id="UP000656274">
    <property type="component" value="Unassembled WGS sequence"/>
</dbReference>
<comment type="caution">
    <text evidence="1">The sequence shown here is derived from an EMBL/GenBank/DDBJ whole genome shotgun (WGS) entry which is preliminary data.</text>
</comment>
<sequence>MRFFHFLIIVFLTPFVFAQDSIRISANFQNNTRYAKVIVQKFGIGTFKVATLPIKNNLFTVTAPKNIEPGIYRFQYSEIESDFVDVIINGNESEIHFEIDANSESRKPNFIKSVENKKWYTYKENEAILLKKINALQLFLANFPEQTNKIWINNNEAYIKLQQLFNKEQQHFINSNPGFWALNMVKNYPVYFPDVKKHWKIQDFEVREQFWKNIITDDSKLQNTPLYSELILDYLRYYMNPDMQFTEEEMIDGFIKSVDDIMLAFSKNEDSQKFALQFLQLGFKEMGQEKVLQYLDEKYAKIASQCK</sequence>
<evidence type="ECO:0000313" key="1">
    <source>
        <dbReference type="EMBL" id="MBE9577580.1"/>
    </source>
</evidence>
<name>A0ABR9WV84_9FLAO</name>
<evidence type="ECO:0000313" key="2">
    <source>
        <dbReference type="Proteomes" id="UP000656274"/>
    </source>
</evidence>
<feature type="non-terminal residue" evidence="1">
    <location>
        <position position="307"/>
    </location>
</feature>
<gene>
    <name evidence="1" type="ORF">IM755_12775</name>
</gene>
<keyword evidence="2" id="KW-1185">Reference proteome</keyword>
<evidence type="ECO:0008006" key="3">
    <source>
        <dbReference type="Google" id="ProtNLM"/>
    </source>
</evidence>
<dbReference type="RefSeq" id="WP_194097465.1">
    <property type="nucleotide sequence ID" value="NZ_JADFTZ010000018.1"/>
</dbReference>
<accession>A0ABR9WV84</accession>
<organism evidence="1 2">
    <name type="scientific">Flavobacterium proteolyticum</name>
    <dbReference type="NCBI Taxonomy" id="2911683"/>
    <lineage>
        <taxon>Bacteria</taxon>
        <taxon>Pseudomonadati</taxon>
        <taxon>Bacteroidota</taxon>
        <taxon>Flavobacteriia</taxon>
        <taxon>Flavobacteriales</taxon>
        <taxon>Flavobacteriaceae</taxon>
        <taxon>Flavobacterium</taxon>
    </lineage>
</organism>
<protein>
    <recommendedName>
        <fullName evidence="3">DUF4369 domain-containing protein</fullName>
    </recommendedName>
</protein>
<proteinExistence type="predicted"/>
<reference evidence="1 2" key="1">
    <citation type="submission" date="2020-10" db="EMBL/GenBank/DDBJ databases">
        <title>The genome sequence of Flavobacterium aquaticum 1Y8A.</title>
        <authorList>
            <person name="Liu Y."/>
        </authorList>
    </citation>
    <scope>NUCLEOTIDE SEQUENCE [LARGE SCALE GENOMIC DNA]</scope>
    <source>
        <strain evidence="1 2">1Y8A</strain>
    </source>
</reference>